<dbReference type="InterPro" id="IPR010982">
    <property type="entry name" value="Lambda_DNA-bd_dom_sf"/>
</dbReference>
<evidence type="ECO:0000259" key="1">
    <source>
        <dbReference type="PROSITE" id="PS50943"/>
    </source>
</evidence>
<dbReference type="RefSeq" id="WP_134810790.1">
    <property type="nucleotide sequence ID" value="NZ_JABTYB010000002.1"/>
</dbReference>
<dbReference type="EMBL" id="AY220730">
    <property type="protein sequence ID" value="AAP55248.1"/>
    <property type="molecule type" value="Genomic_DNA"/>
</dbReference>
<accession>Q7X3P5</accession>
<sequence length="72" mass="8062">MRVESKIIDFKIALFKKGYSISKFAKALDINTSYANQIVNGKRTPSPVLAKKMAEILNVEISDIFNITVEEA</sequence>
<dbReference type="Gene3D" id="1.10.260.40">
    <property type="entry name" value="lambda repressor-like DNA-binding domains"/>
    <property type="match status" value="1"/>
</dbReference>
<dbReference type="GO" id="GO:0003677">
    <property type="term" value="F:DNA binding"/>
    <property type="evidence" value="ECO:0007669"/>
    <property type="project" value="InterPro"/>
</dbReference>
<dbReference type="SMART" id="SM00530">
    <property type="entry name" value="HTH_XRE"/>
    <property type="match status" value="1"/>
</dbReference>
<protein>
    <recommendedName>
        <fullName evidence="1">HTH cro/C1-type domain-containing protein</fullName>
    </recommendedName>
</protein>
<reference evidence="2" key="2">
    <citation type="journal article" date="2003" name="Mol. Microbiol.">
        <title>Sip, an integrase protein with excision, circularization and integration activities, defines a new family of mobile Staphylococcus aureus pathogenicity islands.</title>
        <authorList>
            <person name="Ubeda C."/>
            <person name="Tormo M.A."/>
            <person name="Cucarella C."/>
            <person name="Trotonda P."/>
            <person name="Foster T.J."/>
            <person name="Lasa I."/>
            <person name="Penades J.R."/>
        </authorList>
    </citation>
    <scope>NUCLEOTIDE SEQUENCE</scope>
    <source>
        <strain evidence="2">V329</strain>
    </source>
</reference>
<organism evidence="2">
    <name type="scientific">Staphylococcus aureus</name>
    <dbReference type="NCBI Taxonomy" id="1280"/>
    <lineage>
        <taxon>Bacteria</taxon>
        <taxon>Bacillati</taxon>
        <taxon>Bacillota</taxon>
        <taxon>Bacilli</taxon>
        <taxon>Bacillales</taxon>
        <taxon>Staphylococcaceae</taxon>
        <taxon>Staphylococcus</taxon>
    </lineage>
</organism>
<name>Q7X3P5_STAAU</name>
<proteinExistence type="predicted"/>
<evidence type="ECO:0000313" key="2">
    <source>
        <dbReference type="EMBL" id="AAP55248.1"/>
    </source>
</evidence>
<dbReference type="SUPFAM" id="SSF47413">
    <property type="entry name" value="lambda repressor-like DNA-binding domains"/>
    <property type="match status" value="1"/>
</dbReference>
<dbReference type="InterPro" id="IPR001387">
    <property type="entry name" value="Cro/C1-type_HTH"/>
</dbReference>
<feature type="domain" description="HTH cro/C1-type" evidence="1">
    <location>
        <begin position="16"/>
        <end position="64"/>
    </location>
</feature>
<dbReference type="AlphaFoldDB" id="Q7X3P5"/>
<dbReference type="Pfam" id="PF01381">
    <property type="entry name" value="HTH_3"/>
    <property type="match status" value="1"/>
</dbReference>
<dbReference type="CDD" id="cd00093">
    <property type="entry name" value="HTH_XRE"/>
    <property type="match status" value="1"/>
</dbReference>
<reference evidence="2" key="1">
    <citation type="journal article" date="2001" name="J. Bacteriol.">
        <title>Bap, a Staphylococcus aureus surface protein involved in biofilm formation.</title>
        <authorList>
            <person name="Cucarella C."/>
            <person name="Solano C."/>
            <person name="Valle J."/>
            <person name="Amorena B."/>
            <person name="Lasa I."/>
            <person name="Penades J.R."/>
        </authorList>
    </citation>
    <scope>NUCLEOTIDE SEQUENCE</scope>
    <source>
        <strain evidence="2">V329</strain>
    </source>
</reference>
<dbReference type="PROSITE" id="PS50943">
    <property type="entry name" value="HTH_CROC1"/>
    <property type="match status" value="1"/>
</dbReference>